<sequence length="235" mass="26185">MLSSLCPTTTSTSLRSFSRSIDLRKSCYGLQSRTPVAMCALRGQPAGTEECDQVSAPQFSRRAALAVLAGVSGDFGIFTDWNQSYYCNAVTDEKQTNLTVEQVKEIIENDIREGQYYVTGNLTPSIYNDNCKFTDPTTVVTGVSKYVAAVKLLFDPELSQQELLTIDVTGPRTIEVNWRLGGYLKFPWKPHIMPYEGFTRYTLGDDGLIVSHDETWSISLLTALLELFTPSWGPH</sequence>
<dbReference type="Proteomes" id="UP000822688">
    <property type="component" value="Chromosome 9"/>
</dbReference>
<gene>
    <name evidence="1" type="ORF">KC19_9G050700</name>
</gene>
<organism evidence="1 2">
    <name type="scientific">Ceratodon purpureus</name>
    <name type="common">Fire moss</name>
    <name type="synonym">Dicranum purpureum</name>
    <dbReference type="NCBI Taxonomy" id="3225"/>
    <lineage>
        <taxon>Eukaryota</taxon>
        <taxon>Viridiplantae</taxon>
        <taxon>Streptophyta</taxon>
        <taxon>Embryophyta</taxon>
        <taxon>Bryophyta</taxon>
        <taxon>Bryophytina</taxon>
        <taxon>Bryopsida</taxon>
        <taxon>Dicranidae</taxon>
        <taxon>Pseudoditrichales</taxon>
        <taxon>Ditrichaceae</taxon>
        <taxon>Ceratodon</taxon>
    </lineage>
</organism>
<comment type="caution">
    <text evidence="1">The sequence shown here is derived from an EMBL/GenBank/DDBJ whole genome shotgun (WGS) entry which is preliminary data.</text>
</comment>
<reference evidence="1" key="1">
    <citation type="submission" date="2020-06" db="EMBL/GenBank/DDBJ databases">
        <title>WGS assembly of Ceratodon purpureus strain R40.</title>
        <authorList>
            <person name="Carey S.B."/>
            <person name="Jenkins J."/>
            <person name="Shu S."/>
            <person name="Lovell J.T."/>
            <person name="Sreedasyam A."/>
            <person name="Maumus F."/>
            <person name="Tiley G.P."/>
            <person name="Fernandez-Pozo N."/>
            <person name="Barry K."/>
            <person name="Chen C."/>
            <person name="Wang M."/>
            <person name="Lipzen A."/>
            <person name="Daum C."/>
            <person name="Saski C.A."/>
            <person name="Payton A.C."/>
            <person name="Mcbreen J.C."/>
            <person name="Conrad R.E."/>
            <person name="Kollar L.M."/>
            <person name="Olsson S."/>
            <person name="Huttunen S."/>
            <person name="Landis J.B."/>
            <person name="Wickett N.J."/>
            <person name="Johnson M.G."/>
            <person name="Rensing S.A."/>
            <person name="Grimwood J."/>
            <person name="Schmutz J."/>
            <person name="Mcdaniel S.F."/>
        </authorList>
    </citation>
    <scope>NUCLEOTIDE SEQUENCE</scope>
    <source>
        <strain evidence="1">R40</strain>
    </source>
</reference>
<dbReference type="InterPro" id="IPR032710">
    <property type="entry name" value="NTF2-like_dom_sf"/>
</dbReference>
<dbReference type="EMBL" id="CM026430">
    <property type="protein sequence ID" value="KAG0561274.1"/>
    <property type="molecule type" value="Genomic_DNA"/>
</dbReference>
<dbReference type="InterPro" id="IPR018790">
    <property type="entry name" value="DUF2358"/>
</dbReference>
<protein>
    <submittedName>
        <fullName evidence="1">Uncharacterized protein</fullName>
    </submittedName>
</protein>
<accession>A0A8T0GSZ2</accession>
<dbReference type="AlphaFoldDB" id="A0A8T0GSZ2"/>
<evidence type="ECO:0000313" key="2">
    <source>
        <dbReference type="Proteomes" id="UP000822688"/>
    </source>
</evidence>
<dbReference type="PANTHER" id="PTHR34123">
    <property type="entry name" value="OS04G0578200 PROTEIN"/>
    <property type="match status" value="1"/>
</dbReference>
<name>A0A8T0GSZ2_CERPU</name>
<evidence type="ECO:0000313" key="1">
    <source>
        <dbReference type="EMBL" id="KAG0561274.1"/>
    </source>
</evidence>
<dbReference type="SUPFAM" id="SSF54427">
    <property type="entry name" value="NTF2-like"/>
    <property type="match status" value="1"/>
</dbReference>
<dbReference type="PANTHER" id="PTHR34123:SF3">
    <property type="entry name" value="SNOAL-LIKE DOMAIN-CONTAINING PROTEIN"/>
    <property type="match status" value="1"/>
</dbReference>
<proteinExistence type="predicted"/>
<dbReference type="Pfam" id="PF10184">
    <property type="entry name" value="DUF2358"/>
    <property type="match status" value="1"/>
</dbReference>
<keyword evidence="2" id="KW-1185">Reference proteome</keyword>